<comment type="caution">
    <text evidence="2">The sequence shown here is derived from an EMBL/GenBank/DDBJ whole genome shotgun (WGS) entry which is preliminary data.</text>
</comment>
<dbReference type="AlphaFoldDB" id="A0A4R0JDV3"/>
<reference evidence="2 3" key="1">
    <citation type="submission" date="2019-02" db="EMBL/GenBank/DDBJ databases">
        <title>Kribbella capetownensis sp. nov. and Kribbella speibonae sp. nov., isolated from soil.</title>
        <authorList>
            <person name="Curtis S.M."/>
            <person name="Norton I."/>
            <person name="Everest G.J."/>
            <person name="Meyers P.R."/>
        </authorList>
    </citation>
    <scope>NUCLEOTIDE SEQUENCE [LARGE SCALE GENOMIC DNA]</scope>
    <source>
        <strain evidence="2 3">YM53</strain>
    </source>
</reference>
<protein>
    <submittedName>
        <fullName evidence="2">Uncharacterized protein</fullName>
    </submittedName>
</protein>
<organism evidence="2 3">
    <name type="scientific">Kribbella capetownensis</name>
    <dbReference type="NCBI Taxonomy" id="1572659"/>
    <lineage>
        <taxon>Bacteria</taxon>
        <taxon>Bacillati</taxon>
        <taxon>Actinomycetota</taxon>
        <taxon>Actinomycetes</taxon>
        <taxon>Propionibacteriales</taxon>
        <taxon>Kribbellaceae</taxon>
        <taxon>Kribbella</taxon>
    </lineage>
</organism>
<dbReference type="EMBL" id="SJKD01000010">
    <property type="protein sequence ID" value="TCC44237.1"/>
    <property type="molecule type" value="Genomic_DNA"/>
</dbReference>
<gene>
    <name evidence="2" type="ORF">E0H75_35885</name>
</gene>
<proteinExistence type="predicted"/>
<dbReference type="RefSeq" id="WP_131518157.1">
    <property type="nucleotide sequence ID" value="NZ_SJKD01000010.1"/>
</dbReference>
<sequence length="62" mass="6964">MNRKNRDGRIGHTPWSGAGQWPDSVTYVDLRPRTDQLTMAAERDPAGTRQKSANDLITWPAV</sequence>
<accession>A0A4R0JDV3</accession>
<dbReference type="Proteomes" id="UP000293342">
    <property type="component" value="Unassembled WGS sequence"/>
</dbReference>
<evidence type="ECO:0000313" key="3">
    <source>
        <dbReference type="Proteomes" id="UP000293342"/>
    </source>
</evidence>
<dbReference type="OrthoDB" id="9872213at2"/>
<keyword evidence="3" id="KW-1185">Reference proteome</keyword>
<evidence type="ECO:0000313" key="2">
    <source>
        <dbReference type="EMBL" id="TCC44237.1"/>
    </source>
</evidence>
<feature type="region of interest" description="Disordered" evidence="1">
    <location>
        <begin position="39"/>
        <end position="62"/>
    </location>
</feature>
<name>A0A4R0JDV3_9ACTN</name>
<evidence type="ECO:0000256" key="1">
    <source>
        <dbReference type="SAM" id="MobiDB-lite"/>
    </source>
</evidence>